<name>A0A8H7EZ43_AGABI</name>
<dbReference type="EMBL" id="JABXXO010000010">
    <property type="protein sequence ID" value="KAF7768276.1"/>
    <property type="molecule type" value="Genomic_DNA"/>
</dbReference>
<proteinExistence type="predicted"/>
<dbReference type="InterPro" id="IPR011333">
    <property type="entry name" value="SKP1/BTB/POZ_sf"/>
</dbReference>
<sequence length="369" mass="41709">MADMAMRLTNYAVDKDYYFEDGSPAVLVEGCLFKIHRTLFERDSPFFRSLLSLPQGQGVNAPEGQSDENPVICPDSAEDFRALCWVVYSRPLEVLQQQEANTIKVSELIRVVTISHKYEFAAYCEWAWKVLDTYYLAHPANFFDKCGSWPEVRRLFNLAIACEKKTFLDRMEQTWFHKISSSPLGGAIAFKEALNVAEGSDLLREFHAKSYYVYLQSSGIFEAPSQGTTPINLDRVGSWQGLDYSLVGLSDERKIRLLTGFWSLSRLRVRLSQPPKLMDNPSCQKHSSVCVPGWESWWKDVLNKAVGVGDPGKLIELVSDASNQNIGPSRPPNPVSSIKCIPCNMLVRSTIGTLKKNFDDSLAKRFRIL</sequence>
<gene>
    <name evidence="2" type="ORF">Agabi119p4_7519</name>
</gene>
<evidence type="ECO:0000259" key="1">
    <source>
        <dbReference type="PROSITE" id="PS50097"/>
    </source>
</evidence>
<dbReference type="InterPro" id="IPR000210">
    <property type="entry name" value="BTB/POZ_dom"/>
</dbReference>
<dbReference type="Proteomes" id="UP000629468">
    <property type="component" value="Unassembled WGS sequence"/>
</dbReference>
<reference evidence="2 3" key="1">
    <citation type="journal article" name="Sci. Rep.">
        <title>Telomere-to-telomere assembled and centromere annotated genomes of the two main subspecies of the button mushroom Agaricus bisporus reveal especially polymorphic chromosome ends.</title>
        <authorList>
            <person name="Sonnenberg A.S.M."/>
            <person name="Sedaghat-Telgerd N."/>
            <person name="Lavrijssen B."/>
            <person name="Ohm R.A."/>
            <person name="Hendrickx P.M."/>
            <person name="Scholtmeijer K."/>
            <person name="Baars J.J.P."/>
            <person name="van Peer A."/>
        </authorList>
    </citation>
    <scope>NUCLEOTIDE SEQUENCE [LARGE SCALE GENOMIC DNA]</scope>
    <source>
        <strain evidence="2 3">H119_p4</strain>
    </source>
</reference>
<protein>
    <recommendedName>
        <fullName evidence="1">BTB domain-containing protein</fullName>
    </recommendedName>
</protein>
<dbReference type="AlphaFoldDB" id="A0A8H7EZ43"/>
<evidence type="ECO:0000313" key="2">
    <source>
        <dbReference type="EMBL" id="KAF7768276.1"/>
    </source>
</evidence>
<feature type="domain" description="BTB" evidence="1">
    <location>
        <begin position="22"/>
        <end position="96"/>
    </location>
</feature>
<dbReference type="Gene3D" id="3.30.710.10">
    <property type="entry name" value="Potassium Channel Kv1.1, Chain A"/>
    <property type="match status" value="1"/>
</dbReference>
<organism evidence="2 3">
    <name type="scientific">Agaricus bisporus var. burnettii</name>
    <dbReference type="NCBI Taxonomy" id="192524"/>
    <lineage>
        <taxon>Eukaryota</taxon>
        <taxon>Fungi</taxon>
        <taxon>Dikarya</taxon>
        <taxon>Basidiomycota</taxon>
        <taxon>Agaricomycotina</taxon>
        <taxon>Agaricomycetes</taxon>
        <taxon>Agaricomycetidae</taxon>
        <taxon>Agaricales</taxon>
        <taxon>Agaricineae</taxon>
        <taxon>Agaricaceae</taxon>
        <taxon>Agaricus</taxon>
    </lineage>
</organism>
<accession>A0A8H7EZ43</accession>
<comment type="caution">
    <text evidence="2">The sequence shown here is derived from an EMBL/GenBank/DDBJ whole genome shotgun (WGS) entry which is preliminary data.</text>
</comment>
<evidence type="ECO:0000313" key="3">
    <source>
        <dbReference type="Proteomes" id="UP000629468"/>
    </source>
</evidence>
<dbReference type="PROSITE" id="PS50097">
    <property type="entry name" value="BTB"/>
    <property type="match status" value="1"/>
</dbReference>